<reference evidence="1" key="1">
    <citation type="journal article" date="2014" name="Int. J. Syst. Evol. Microbiol.">
        <title>Complete genome sequence of Corynebacterium casei LMG S-19264T (=DSM 44701T), isolated from a smear-ripened cheese.</title>
        <authorList>
            <consortium name="US DOE Joint Genome Institute (JGI-PGF)"/>
            <person name="Walter F."/>
            <person name="Albersmeier A."/>
            <person name="Kalinowski J."/>
            <person name="Ruckert C."/>
        </authorList>
    </citation>
    <scope>NUCLEOTIDE SEQUENCE</scope>
    <source>
        <strain evidence="1">CGMCC 1.16548</strain>
    </source>
</reference>
<gene>
    <name evidence="1" type="ORF">GCM10011600_27200</name>
</gene>
<dbReference type="Gene3D" id="3.40.50.1820">
    <property type="entry name" value="alpha/beta hydrolase"/>
    <property type="match status" value="1"/>
</dbReference>
<organism evidence="1 2">
    <name type="scientific">Pseudolysinimonas yzui</name>
    <dbReference type="NCBI Taxonomy" id="2708254"/>
    <lineage>
        <taxon>Bacteria</taxon>
        <taxon>Bacillati</taxon>
        <taxon>Actinomycetota</taxon>
        <taxon>Actinomycetes</taxon>
        <taxon>Micrococcales</taxon>
        <taxon>Microbacteriaceae</taxon>
        <taxon>Pseudolysinimonas</taxon>
    </lineage>
</organism>
<dbReference type="InterPro" id="IPR029058">
    <property type="entry name" value="AB_hydrolase_fold"/>
</dbReference>
<proteinExistence type="predicted"/>
<protein>
    <recommendedName>
        <fullName evidence="3">Alpha/beta hydrolase</fullName>
    </recommendedName>
</protein>
<evidence type="ECO:0000313" key="1">
    <source>
        <dbReference type="EMBL" id="GHF24642.1"/>
    </source>
</evidence>
<comment type="caution">
    <text evidence="1">The sequence shown here is derived from an EMBL/GenBank/DDBJ whole genome shotgun (WGS) entry which is preliminary data.</text>
</comment>
<sequence length="214" mass="22695">MRHLLGDYPNAIRMRGLGLAAPVPASYAAGQGRPVVIVPGVFERWNFLRPIADRLAAAGHPVHVIPELGVNAGPIPSAARRVNAFLAARDLRGVALVAHSKGGLVGKAAMLEDADGRIDRLVAVATPFGGSRMAHLTLVPALRAFRPTHPVIRRLVAEREVNARITSIFPAFDPHIPEGSALDGGTNVRLDVVGHFRVLEDPAAIDAVLAAVER</sequence>
<evidence type="ECO:0000313" key="2">
    <source>
        <dbReference type="Proteomes" id="UP000617531"/>
    </source>
</evidence>
<name>A0A8J3GSN6_9MICO</name>
<dbReference type="SUPFAM" id="SSF53474">
    <property type="entry name" value="alpha/beta-Hydrolases"/>
    <property type="match status" value="1"/>
</dbReference>
<evidence type="ECO:0008006" key="3">
    <source>
        <dbReference type="Google" id="ProtNLM"/>
    </source>
</evidence>
<accession>A0A8J3GSN6</accession>
<keyword evidence="2" id="KW-1185">Reference proteome</keyword>
<reference evidence="1" key="2">
    <citation type="submission" date="2020-09" db="EMBL/GenBank/DDBJ databases">
        <authorList>
            <person name="Sun Q."/>
            <person name="Zhou Y."/>
        </authorList>
    </citation>
    <scope>NUCLEOTIDE SEQUENCE</scope>
    <source>
        <strain evidence="1">CGMCC 1.16548</strain>
    </source>
</reference>
<dbReference type="Proteomes" id="UP000617531">
    <property type="component" value="Unassembled WGS sequence"/>
</dbReference>
<dbReference type="AlphaFoldDB" id="A0A8J3GSN6"/>
<dbReference type="EMBL" id="BNAI01000008">
    <property type="protein sequence ID" value="GHF24642.1"/>
    <property type="molecule type" value="Genomic_DNA"/>
</dbReference>